<evidence type="ECO:0008006" key="2">
    <source>
        <dbReference type="Google" id="ProtNLM"/>
    </source>
</evidence>
<evidence type="ECO:0000313" key="1">
    <source>
        <dbReference type="EMBL" id="SVA06795.1"/>
    </source>
</evidence>
<dbReference type="InterPro" id="IPR016039">
    <property type="entry name" value="Thiolase-like"/>
</dbReference>
<organism evidence="1">
    <name type="scientific">marine metagenome</name>
    <dbReference type="NCBI Taxonomy" id="408172"/>
    <lineage>
        <taxon>unclassified sequences</taxon>
        <taxon>metagenomes</taxon>
        <taxon>ecological metagenomes</taxon>
    </lineage>
</organism>
<sequence length="352" mass="38554">MREVAVISYAQTPMTRDAGAQNEVELIMKVVHQTLDDINLKQSEIDFTCSGSSDYLQGVSFAFVDGLNAVSSVPPIKESHVEMDAAWALYESWLKIQTEEADVALVYGFSKSSPGEIRNILTLQLDPYYISPLWPDSISLAALQAKTMIDSSMISEEDMAEVVKRSRKNAKSNPNSQLSGDYSVDKLLNEPIFVSPLRKHDCPPITDGASAVIIASRDKALSLCERPAFISAIDHRIETGQIGYRDLSISPSLRKSSEIINLNNYSIDAAELHAPFSHQELLLKRELQLNEEVEVNKSGGALAGNIMMAAGLDRIGSIFTMINSGQISTGLAHATSGPCLQQNMLIMMESKK</sequence>
<dbReference type="EMBL" id="UINC01003493">
    <property type="protein sequence ID" value="SVA06795.1"/>
    <property type="molecule type" value="Genomic_DNA"/>
</dbReference>
<dbReference type="CDD" id="cd00829">
    <property type="entry name" value="SCP-x_thiolase"/>
    <property type="match status" value="1"/>
</dbReference>
<dbReference type="InterPro" id="IPR002155">
    <property type="entry name" value="Thiolase"/>
</dbReference>
<dbReference type="Gene3D" id="3.40.47.10">
    <property type="match status" value="1"/>
</dbReference>
<protein>
    <recommendedName>
        <fullName evidence="2">Lipid-transfer protein</fullName>
    </recommendedName>
</protein>
<accession>A0A381SRZ1</accession>
<dbReference type="SUPFAM" id="SSF53901">
    <property type="entry name" value="Thiolase-like"/>
    <property type="match status" value="2"/>
</dbReference>
<dbReference type="PIRSF" id="PIRSF000429">
    <property type="entry name" value="Ac-CoA_Ac_transf"/>
    <property type="match status" value="1"/>
</dbReference>
<dbReference type="GO" id="GO:0016747">
    <property type="term" value="F:acyltransferase activity, transferring groups other than amino-acyl groups"/>
    <property type="evidence" value="ECO:0007669"/>
    <property type="project" value="InterPro"/>
</dbReference>
<dbReference type="AlphaFoldDB" id="A0A381SRZ1"/>
<dbReference type="PANTHER" id="PTHR42870">
    <property type="entry name" value="ACETYL-COA C-ACETYLTRANSFERASE"/>
    <property type="match status" value="1"/>
</dbReference>
<proteinExistence type="predicted"/>
<dbReference type="NCBIfam" id="NF005924">
    <property type="entry name" value="PRK07937.1"/>
    <property type="match status" value="1"/>
</dbReference>
<reference evidence="1" key="1">
    <citation type="submission" date="2018-05" db="EMBL/GenBank/DDBJ databases">
        <authorList>
            <person name="Lanie J.A."/>
            <person name="Ng W.-L."/>
            <person name="Kazmierczak K.M."/>
            <person name="Andrzejewski T.M."/>
            <person name="Davidsen T.M."/>
            <person name="Wayne K.J."/>
            <person name="Tettelin H."/>
            <person name="Glass J.I."/>
            <person name="Rusch D."/>
            <person name="Podicherti R."/>
            <person name="Tsui H.-C.T."/>
            <person name="Winkler M.E."/>
        </authorList>
    </citation>
    <scope>NUCLEOTIDE SEQUENCE</scope>
</reference>
<name>A0A381SRZ1_9ZZZZ</name>
<dbReference type="PANTHER" id="PTHR42870:SF1">
    <property type="entry name" value="NON-SPECIFIC LIPID-TRANSFER PROTEIN-LIKE 2"/>
    <property type="match status" value="1"/>
</dbReference>
<gene>
    <name evidence="1" type="ORF">METZ01_LOCUS59649</name>
</gene>